<dbReference type="RefSeq" id="WP_008735086.1">
    <property type="nucleotide sequence ID" value="NZ_CP004387.1"/>
</dbReference>
<evidence type="ECO:0000256" key="2">
    <source>
        <dbReference type="ARBA" id="ARBA00022491"/>
    </source>
</evidence>
<evidence type="ECO:0000256" key="6">
    <source>
        <dbReference type="ARBA" id="ARBA00049880"/>
    </source>
</evidence>
<dbReference type="Proteomes" id="UP000006764">
    <property type="component" value="Chromosome"/>
</dbReference>
<sequence length="159" mass="17683">MLASRAVFDCGQPALNQYLVQTALQHEKRNVTRTFCLLQGDGIAGFYSLTNAIVNVGELTADLIRHYRLPTHVLPVVRLARLGIDVRHQRQGLGRLLLVDALRKVIAVAESSGCVGLLVDAQDENARLFYTAFGFRAAPENPLLLFMPLPDIQELFREV</sequence>
<evidence type="ECO:0000256" key="3">
    <source>
        <dbReference type="ARBA" id="ARBA00022649"/>
    </source>
</evidence>
<proteinExistence type="inferred from homology"/>
<dbReference type="AlphaFoldDB" id="A0A0B4XQN4"/>
<dbReference type="KEGG" id="apac:S7S_10675"/>
<name>A0A0B4XQN4_9GAMM</name>
<organism evidence="8 9">
    <name type="scientific">Isoalcanivorax pacificus W11-5</name>
    <dbReference type="NCBI Taxonomy" id="391936"/>
    <lineage>
        <taxon>Bacteria</taxon>
        <taxon>Pseudomonadati</taxon>
        <taxon>Pseudomonadota</taxon>
        <taxon>Gammaproteobacteria</taxon>
        <taxon>Oceanospirillales</taxon>
        <taxon>Alcanivoracaceae</taxon>
        <taxon>Isoalcanivorax</taxon>
    </lineage>
</organism>
<keyword evidence="3" id="KW-1277">Toxin-antitoxin system</keyword>
<evidence type="ECO:0000256" key="4">
    <source>
        <dbReference type="ARBA" id="ARBA00022679"/>
    </source>
</evidence>
<dbReference type="SUPFAM" id="SSF55729">
    <property type="entry name" value="Acyl-CoA N-acyltransferases (Nat)"/>
    <property type="match status" value="1"/>
</dbReference>
<dbReference type="PANTHER" id="PTHR36449:SF1">
    <property type="entry name" value="ACETYLTRANSFERASE"/>
    <property type="match status" value="1"/>
</dbReference>
<evidence type="ECO:0000256" key="5">
    <source>
        <dbReference type="ARBA" id="ARBA00023315"/>
    </source>
</evidence>
<dbReference type="GO" id="GO:0016747">
    <property type="term" value="F:acyltransferase activity, transferring groups other than amino-acyl groups"/>
    <property type="evidence" value="ECO:0007669"/>
    <property type="project" value="InterPro"/>
</dbReference>
<protein>
    <submittedName>
        <fullName evidence="8">Acetyltransferase</fullName>
    </submittedName>
</protein>
<feature type="domain" description="N-acetyltransferase" evidence="7">
    <location>
        <begin position="2"/>
        <end position="150"/>
    </location>
</feature>
<gene>
    <name evidence="8" type="ORF">S7S_10675</name>
</gene>
<reference evidence="8 9" key="1">
    <citation type="journal article" date="2012" name="J. Bacteriol.">
        <title>Genome sequence of an alkane-degrading bacterium, Alcanivorax pacificus type strain W11-5, isolated from deep sea sediment.</title>
        <authorList>
            <person name="Lai Q."/>
            <person name="Shao Z."/>
        </authorList>
    </citation>
    <scope>NUCLEOTIDE SEQUENCE [LARGE SCALE GENOMIC DNA]</scope>
    <source>
        <strain evidence="8 9">W11-5</strain>
    </source>
</reference>
<dbReference type="InterPro" id="IPR016181">
    <property type="entry name" value="Acyl_CoA_acyltransferase"/>
</dbReference>
<dbReference type="InterPro" id="IPR000182">
    <property type="entry name" value="GNAT_dom"/>
</dbReference>
<evidence type="ECO:0000313" key="9">
    <source>
        <dbReference type="Proteomes" id="UP000006764"/>
    </source>
</evidence>
<dbReference type="Pfam" id="PF13673">
    <property type="entry name" value="Acetyltransf_10"/>
    <property type="match status" value="1"/>
</dbReference>
<keyword evidence="2" id="KW-0678">Repressor</keyword>
<evidence type="ECO:0000259" key="7">
    <source>
        <dbReference type="PROSITE" id="PS51186"/>
    </source>
</evidence>
<dbReference type="EMBL" id="CP004387">
    <property type="protein sequence ID" value="AJD48547.1"/>
    <property type="molecule type" value="Genomic_DNA"/>
</dbReference>
<evidence type="ECO:0000313" key="8">
    <source>
        <dbReference type="EMBL" id="AJD48547.1"/>
    </source>
</evidence>
<dbReference type="STRING" id="391936.S7S_10675"/>
<dbReference type="PANTHER" id="PTHR36449">
    <property type="entry name" value="ACETYLTRANSFERASE-RELATED"/>
    <property type="match status" value="1"/>
</dbReference>
<comment type="catalytic activity">
    <reaction evidence="6">
        <text>glycyl-tRNA(Gly) + acetyl-CoA = N-acetylglycyl-tRNA(Gly) + CoA + H(+)</text>
        <dbReference type="Rhea" id="RHEA:81867"/>
        <dbReference type="Rhea" id="RHEA-COMP:9683"/>
        <dbReference type="Rhea" id="RHEA-COMP:19766"/>
        <dbReference type="ChEBI" id="CHEBI:15378"/>
        <dbReference type="ChEBI" id="CHEBI:57287"/>
        <dbReference type="ChEBI" id="CHEBI:57288"/>
        <dbReference type="ChEBI" id="CHEBI:78522"/>
        <dbReference type="ChEBI" id="CHEBI:232036"/>
    </reaction>
</comment>
<dbReference type="PROSITE" id="PS51186">
    <property type="entry name" value="GNAT"/>
    <property type="match status" value="1"/>
</dbReference>
<keyword evidence="4 8" id="KW-0808">Transferase</keyword>
<keyword evidence="9" id="KW-1185">Reference proteome</keyword>
<keyword evidence="5" id="KW-0012">Acyltransferase</keyword>
<evidence type="ECO:0000256" key="1">
    <source>
        <dbReference type="ARBA" id="ARBA00009342"/>
    </source>
</evidence>
<dbReference type="Gene3D" id="3.40.630.30">
    <property type="match status" value="1"/>
</dbReference>
<comment type="similarity">
    <text evidence="1">Belongs to the acetyltransferase family. GNAT subfamily.</text>
</comment>
<accession>A0A0B4XQN4</accession>
<dbReference type="HOGENOM" id="CLU_101288_0_0_6"/>